<dbReference type="RefSeq" id="WP_068959862.1">
    <property type="nucleotide sequence ID" value="NZ_CAJTAP010000008.1"/>
</dbReference>
<evidence type="ECO:0000256" key="1">
    <source>
        <dbReference type="ARBA" id="ARBA00006515"/>
    </source>
</evidence>
<dbReference type="STRING" id="1796646.A4V02_01020"/>
<dbReference type="Pfam" id="PF00248">
    <property type="entry name" value="Aldo_ket_red"/>
    <property type="match status" value="1"/>
</dbReference>
<feature type="domain" description="NADP-dependent oxidoreductase" evidence="4">
    <location>
        <begin position="32"/>
        <end position="332"/>
    </location>
</feature>
<name>A0A1B1S6N4_9BACT</name>
<dbReference type="Proteomes" id="UP000186351">
    <property type="component" value="Chromosome"/>
</dbReference>
<dbReference type="InterPro" id="IPR036812">
    <property type="entry name" value="NAD(P)_OxRdtase_dom_sf"/>
</dbReference>
<dbReference type="SUPFAM" id="SSF51430">
    <property type="entry name" value="NAD(P)-linked oxidoreductase"/>
    <property type="match status" value="1"/>
</dbReference>
<protein>
    <submittedName>
        <fullName evidence="5">L-glyceraldehyde 3-phosphate reductase</fullName>
    </submittedName>
</protein>
<dbReference type="InterPro" id="IPR005399">
    <property type="entry name" value="K_chnl_volt-dep_bsu_KCNAB-rel"/>
</dbReference>
<evidence type="ECO:0000313" key="6">
    <source>
        <dbReference type="Proteomes" id="UP000186351"/>
    </source>
</evidence>
<evidence type="ECO:0000259" key="4">
    <source>
        <dbReference type="Pfam" id="PF00248"/>
    </source>
</evidence>
<keyword evidence="3" id="KW-0560">Oxidoreductase</keyword>
<dbReference type="PANTHER" id="PTHR43150:SF4">
    <property type="entry name" value="L-GLYCERALDEHYDE 3-PHOSPHATE REDUCTASE"/>
    <property type="match status" value="1"/>
</dbReference>
<evidence type="ECO:0000313" key="5">
    <source>
        <dbReference type="EMBL" id="ANU62463.1"/>
    </source>
</evidence>
<evidence type="ECO:0000256" key="3">
    <source>
        <dbReference type="ARBA" id="ARBA00023002"/>
    </source>
</evidence>
<dbReference type="InterPro" id="IPR023210">
    <property type="entry name" value="NADP_OxRdtase_dom"/>
</dbReference>
<gene>
    <name evidence="5" type="ORF">A4V02_01020</name>
</gene>
<dbReference type="GeneID" id="65535418"/>
<dbReference type="OrthoDB" id="9804790at2"/>
<dbReference type="Gene3D" id="3.20.20.100">
    <property type="entry name" value="NADP-dependent oxidoreductase domain"/>
    <property type="match status" value="1"/>
</dbReference>
<dbReference type="GO" id="GO:0016491">
    <property type="term" value="F:oxidoreductase activity"/>
    <property type="evidence" value="ECO:0007669"/>
    <property type="project" value="UniProtKB-KW"/>
</dbReference>
<dbReference type="AlphaFoldDB" id="A0A1B1S6N4"/>
<reference evidence="6" key="1">
    <citation type="submission" date="2016-04" db="EMBL/GenBank/DDBJ databases">
        <title>Complete Genome Sequences of Twelve Strains of a Stable Defined Moderately Diverse Mouse Microbiota 2 (sDMDMm2).</title>
        <authorList>
            <person name="Uchimura Y."/>
            <person name="Wyss M."/>
            <person name="Brugiroux S."/>
            <person name="Limenitakis J.P."/>
            <person name="Stecher B."/>
            <person name="McCoy K.D."/>
            <person name="Macpherson A.J."/>
        </authorList>
    </citation>
    <scope>NUCLEOTIDE SEQUENCE [LARGE SCALE GENOMIC DNA]</scope>
    <source>
        <strain evidence="6">YL27</strain>
    </source>
</reference>
<dbReference type="PANTHER" id="PTHR43150">
    <property type="entry name" value="HYPERKINETIC, ISOFORM M"/>
    <property type="match status" value="1"/>
</dbReference>
<dbReference type="GO" id="GO:0051596">
    <property type="term" value="P:methylglyoxal catabolic process"/>
    <property type="evidence" value="ECO:0007669"/>
    <property type="project" value="TreeGrafter"/>
</dbReference>
<evidence type="ECO:0000256" key="2">
    <source>
        <dbReference type="ARBA" id="ARBA00022857"/>
    </source>
</evidence>
<accession>A0A1Z2XF49</accession>
<accession>A0A1B1S6N4</accession>
<comment type="similarity">
    <text evidence="1">Belongs to the shaker potassium channel beta subunit family.</text>
</comment>
<keyword evidence="6" id="KW-1185">Reference proteome</keyword>
<organism evidence="5 6">
    <name type="scientific">Muribaculum intestinale</name>
    <dbReference type="NCBI Taxonomy" id="1796646"/>
    <lineage>
        <taxon>Bacteria</taxon>
        <taxon>Pseudomonadati</taxon>
        <taxon>Bacteroidota</taxon>
        <taxon>Bacteroidia</taxon>
        <taxon>Bacteroidales</taxon>
        <taxon>Muribaculaceae</taxon>
        <taxon>Muribaculum</taxon>
    </lineage>
</organism>
<keyword evidence="2" id="KW-0521">NADP</keyword>
<dbReference type="EMBL" id="CP015402">
    <property type="protein sequence ID" value="ANU62463.1"/>
    <property type="molecule type" value="Genomic_DNA"/>
</dbReference>
<dbReference type="KEGG" id="pary:A4V02_01020"/>
<sequence>MIPPVYSPADERYSDGNMSYRRCGRSGILLPEISLGLWHNFGAGDPLSRSREILRYAFDHGITHFDLANNYGPPYGSAEQTFGEIFRTDFRPYRDEMFISTKAGYDMWPGPYGNWGSRKYLMASLDQSLRRMNLDYVDIFYIHRFDPETPIEETLQALVDIVRSGKALYAGISRWPLEATKLAFEYLDRRDTHCLLFQDRLNMLDRSSVYSGILEETQQAGVGFIAFSPLAQGLLTNRYLHGVPSDSRAAQGRFLKADTITPEIIRRTRELNDIAESRRQSLAQMAISWVLADKRVTSVIAGCSSINQLADTICAIKHTDFTQEELALIDNAIG</sequence>
<proteinExistence type="inferred from homology"/>